<dbReference type="STRING" id="349215.A11S_2164"/>
<feature type="domain" description="DUF6900" evidence="1">
    <location>
        <begin position="121"/>
        <end position="170"/>
    </location>
</feature>
<protein>
    <recommendedName>
        <fullName evidence="1">DUF6900 domain-containing protein</fullName>
    </recommendedName>
</protein>
<evidence type="ECO:0000313" key="3">
    <source>
        <dbReference type="Proteomes" id="UP000011932"/>
    </source>
</evidence>
<dbReference type="RefSeq" id="WP_015468476.1">
    <property type="nucleotide sequence ID" value="NC_020812.1"/>
</dbReference>
<dbReference type="InterPro" id="IPR054195">
    <property type="entry name" value="DUF6900"/>
</dbReference>
<dbReference type="HOGENOM" id="CLU_1530808_0_0_5"/>
<proteinExistence type="predicted"/>
<name>M4VHV6_9BACT</name>
<dbReference type="EMBL" id="CP003538">
    <property type="protein sequence ID" value="AGH98962.1"/>
    <property type="molecule type" value="Genomic_DNA"/>
</dbReference>
<dbReference type="Pfam" id="PF21841">
    <property type="entry name" value="DUF6900"/>
    <property type="match status" value="1"/>
</dbReference>
<sequence>MKNIEVLKTANSEWGFWGTSVRNGYDAALTWDATSRFLAAEFDLTPEQARDVLDARFGRHLADDLSFIKNGKDEAAGPINNTAIAKHLAARVADKGWRDSFENAIREVTGKIYPRKAPPTKNELFTQIAQQHLNIETLVERKSDGLDFHDVAVWSVKDALEAAYEAGRKARKQGR</sequence>
<gene>
    <name evidence="2" type="ORF">A11S_2164</name>
</gene>
<evidence type="ECO:0000259" key="1">
    <source>
        <dbReference type="Pfam" id="PF21841"/>
    </source>
</evidence>
<accession>M4VHV6</accession>
<reference evidence="2 3" key="1">
    <citation type="journal article" date="2013" name="ISME J.">
        <title>By their genes ye shall know them: genomic signatures of predatory bacteria.</title>
        <authorList>
            <person name="Pasternak Z."/>
            <person name="Pietrokovski S."/>
            <person name="Rotem O."/>
            <person name="Gophna U."/>
            <person name="Lurie-Weinberger M.N."/>
            <person name="Jurkevitch E."/>
        </authorList>
    </citation>
    <scope>NUCLEOTIDE SEQUENCE [LARGE SCALE GENOMIC DNA]</scope>
    <source>
        <strain evidence="2">EPB</strain>
    </source>
</reference>
<dbReference type="KEGG" id="man:A11S_2164"/>
<evidence type="ECO:0000313" key="2">
    <source>
        <dbReference type="EMBL" id="AGH98962.1"/>
    </source>
</evidence>
<dbReference type="Proteomes" id="UP000011932">
    <property type="component" value="Chromosome"/>
</dbReference>
<dbReference type="AlphaFoldDB" id="M4VHV6"/>
<organism evidence="2 3">
    <name type="scientific">Micavibrio aeruginosavorus EPB</name>
    <dbReference type="NCBI Taxonomy" id="349215"/>
    <lineage>
        <taxon>Bacteria</taxon>
        <taxon>Pseudomonadati</taxon>
        <taxon>Bdellovibrionota</taxon>
        <taxon>Bdellovibrionia</taxon>
        <taxon>Bdellovibrionales</taxon>
        <taxon>Pseudobdellovibrionaceae</taxon>
        <taxon>Micavibrio</taxon>
    </lineage>
</organism>